<dbReference type="Pfam" id="PF05016">
    <property type="entry name" value="ParE_toxin"/>
    <property type="match status" value="1"/>
</dbReference>
<dbReference type="EMBL" id="QJJY01000039">
    <property type="protein sequence ID" value="PXX22564.1"/>
    <property type="molecule type" value="Genomic_DNA"/>
</dbReference>
<dbReference type="AlphaFoldDB" id="A0A318HVS9"/>
<gene>
    <name evidence="2" type="ORF">NA66_103937</name>
</gene>
<name>A0A318HVS9_BURPY</name>
<dbReference type="RefSeq" id="WP_110281458.1">
    <property type="nucleotide sequence ID" value="NZ_CADFDT010000035.1"/>
</dbReference>
<keyword evidence="1" id="KW-1277">Toxin-antitoxin system</keyword>
<proteinExistence type="predicted"/>
<dbReference type="InterPro" id="IPR035093">
    <property type="entry name" value="RelE/ParE_toxin_dom_sf"/>
</dbReference>
<evidence type="ECO:0000256" key="1">
    <source>
        <dbReference type="ARBA" id="ARBA00022649"/>
    </source>
</evidence>
<accession>A0A318HVS9</accession>
<protein>
    <submittedName>
        <fullName evidence="2">ParE-like toxin of type II ParDE toxin-antitoxin system</fullName>
    </submittedName>
</protein>
<dbReference type="Proteomes" id="UP000247755">
    <property type="component" value="Unassembled WGS sequence"/>
</dbReference>
<evidence type="ECO:0000313" key="3">
    <source>
        <dbReference type="Proteomes" id="UP000247755"/>
    </source>
</evidence>
<dbReference type="InterPro" id="IPR007712">
    <property type="entry name" value="RelE/ParE_toxin"/>
</dbReference>
<dbReference type="Gene3D" id="3.30.2310.20">
    <property type="entry name" value="RelE-like"/>
    <property type="match status" value="1"/>
</dbReference>
<evidence type="ECO:0000313" key="2">
    <source>
        <dbReference type="EMBL" id="PXX22564.1"/>
    </source>
</evidence>
<organism evidence="2 3">
    <name type="scientific">Burkholderia pyrrocinia</name>
    <name type="common">Pseudomonas pyrrocinia</name>
    <dbReference type="NCBI Taxonomy" id="60550"/>
    <lineage>
        <taxon>Bacteria</taxon>
        <taxon>Pseudomonadati</taxon>
        <taxon>Pseudomonadota</taxon>
        <taxon>Betaproteobacteria</taxon>
        <taxon>Burkholderiales</taxon>
        <taxon>Burkholderiaceae</taxon>
        <taxon>Burkholderia</taxon>
        <taxon>Burkholderia cepacia complex</taxon>
    </lineage>
</organism>
<reference evidence="2 3" key="1">
    <citation type="submission" date="2018-05" db="EMBL/GenBank/DDBJ databases">
        <title>Comparative genomics of bacterial root endophytes of switchgrass collected from native prairies over two seasons.</title>
        <authorList>
            <person name="Tang Y."/>
        </authorList>
    </citation>
    <scope>NUCLEOTIDE SEQUENCE [LARGE SCALE GENOMIC DNA]</scope>
    <source>
        <strain evidence="2 3">NFIX32</strain>
    </source>
</reference>
<comment type="caution">
    <text evidence="2">The sequence shown here is derived from an EMBL/GenBank/DDBJ whole genome shotgun (WGS) entry which is preliminary data.</text>
</comment>
<sequence length="49" mass="5376">MAAFSVEFAPEAVEQLEQIEEYIAEQGSSRVATAYVDAIVAFCESLQSF</sequence>